<keyword evidence="2" id="KW-1185">Reference proteome</keyword>
<dbReference type="PANTHER" id="PTHR28630">
    <property type="match status" value="1"/>
</dbReference>
<dbReference type="InterPro" id="IPR032801">
    <property type="entry name" value="PXL2A/B/C"/>
</dbReference>
<sequence>MSATTTMTDAHYELPTTTAIQEAGDLPLLDENGNSIPLKSLWTGENASGRQLIIFVRHFYCGLCEAYVRELNQELPQTKLDTLTPPVKLTIIGCGQLPPLQEWKRRSECSFPVYCDPSRKIYARLGMVENLSMGGRKPDYLKVSAFSTTMTSAWNAITAGPSNSLKAGNFAQNGGELLFESGELKWCHRMKNTRDHAEVSELKQVLKI</sequence>
<dbReference type="PANTHER" id="PTHR28630:SF3">
    <property type="entry name" value="PEROXIREDOXIN-LIKE 2C"/>
    <property type="match status" value="1"/>
</dbReference>
<evidence type="ECO:0008006" key="3">
    <source>
        <dbReference type="Google" id="ProtNLM"/>
    </source>
</evidence>
<dbReference type="AlphaFoldDB" id="A0A6H0XLN2"/>
<dbReference type="EMBL" id="CP051139">
    <property type="protein sequence ID" value="QIW95633.1"/>
    <property type="molecule type" value="Genomic_DNA"/>
</dbReference>
<reference evidence="1 2" key="1">
    <citation type="journal article" date="2016" name="Sci. Rep.">
        <title>Peltaster fructicola genome reveals evolution from an invasive phytopathogen to an ectophytic parasite.</title>
        <authorList>
            <person name="Xu C."/>
            <person name="Chen H."/>
            <person name="Gleason M.L."/>
            <person name="Xu J.R."/>
            <person name="Liu H."/>
            <person name="Zhang R."/>
            <person name="Sun G."/>
        </authorList>
    </citation>
    <scope>NUCLEOTIDE SEQUENCE [LARGE SCALE GENOMIC DNA]</scope>
    <source>
        <strain evidence="1 2">LNHT1506</strain>
    </source>
</reference>
<name>A0A6H0XLN2_9PEZI</name>
<dbReference type="OrthoDB" id="40334at2759"/>
<dbReference type="InterPro" id="IPR036249">
    <property type="entry name" value="Thioredoxin-like_sf"/>
</dbReference>
<dbReference type="Pfam" id="PF13911">
    <property type="entry name" value="AhpC-TSA_2"/>
    <property type="match status" value="1"/>
</dbReference>
<evidence type="ECO:0000313" key="2">
    <source>
        <dbReference type="Proteomes" id="UP000503462"/>
    </source>
</evidence>
<protein>
    <recommendedName>
        <fullName evidence="3">Thioredoxin domain-containing protein</fullName>
    </recommendedName>
</protein>
<gene>
    <name evidence="1" type="ORF">AMS68_001151</name>
</gene>
<dbReference type="Gene3D" id="3.40.30.10">
    <property type="entry name" value="Glutaredoxin"/>
    <property type="match status" value="1"/>
</dbReference>
<proteinExistence type="predicted"/>
<organism evidence="1 2">
    <name type="scientific">Peltaster fructicola</name>
    <dbReference type="NCBI Taxonomy" id="286661"/>
    <lineage>
        <taxon>Eukaryota</taxon>
        <taxon>Fungi</taxon>
        <taxon>Dikarya</taxon>
        <taxon>Ascomycota</taxon>
        <taxon>Pezizomycotina</taxon>
        <taxon>Dothideomycetes</taxon>
        <taxon>Dothideomycetes incertae sedis</taxon>
        <taxon>Peltaster</taxon>
    </lineage>
</organism>
<evidence type="ECO:0000313" key="1">
    <source>
        <dbReference type="EMBL" id="QIW95633.1"/>
    </source>
</evidence>
<dbReference type="Proteomes" id="UP000503462">
    <property type="component" value="Chromosome 1"/>
</dbReference>
<dbReference type="SUPFAM" id="SSF52833">
    <property type="entry name" value="Thioredoxin-like"/>
    <property type="match status" value="1"/>
</dbReference>
<dbReference type="CDD" id="cd02970">
    <property type="entry name" value="PRX_like2"/>
    <property type="match status" value="1"/>
</dbReference>
<accession>A0A6H0XLN2</accession>